<dbReference type="Pfam" id="PF01346">
    <property type="entry name" value="FKBP_N"/>
    <property type="match status" value="1"/>
</dbReference>
<evidence type="ECO:0000256" key="2">
    <source>
        <dbReference type="ARBA" id="ARBA00006577"/>
    </source>
</evidence>
<evidence type="ECO:0000256" key="3">
    <source>
        <dbReference type="ARBA" id="ARBA00023110"/>
    </source>
</evidence>
<proteinExistence type="inferred from homology"/>
<dbReference type="PANTHER" id="PTHR43811">
    <property type="entry name" value="FKBP-TYPE PEPTIDYL-PROLYL CIS-TRANS ISOMERASE FKPA"/>
    <property type="match status" value="1"/>
</dbReference>
<dbReference type="RefSeq" id="WP_034215099.1">
    <property type="nucleotide sequence ID" value="NZ_AVCK01000063.1"/>
</dbReference>
<protein>
    <recommendedName>
        <fullName evidence="6">Peptidyl-prolyl cis-trans isomerase</fullName>
        <ecNumber evidence="6">5.2.1.8</ecNumber>
    </recommendedName>
</protein>
<dbReference type="GO" id="GO:0006457">
    <property type="term" value="P:protein folding"/>
    <property type="evidence" value="ECO:0007669"/>
    <property type="project" value="InterPro"/>
</dbReference>
<evidence type="ECO:0000256" key="7">
    <source>
        <dbReference type="SAM" id="SignalP"/>
    </source>
</evidence>
<evidence type="ECO:0000256" key="1">
    <source>
        <dbReference type="ARBA" id="ARBA00000971"/>
    </source>
</evidence>
<dbReference type="InterPro" id="IPR046357">
    <property type="entry name" value="PPIase_dom_sf"/>
</dbReference>
<evidence type="ECO:0000256" key="4">
    <source>
        <dbReference type="ARBA" id="ARBA00023235"/>
    </source>
</evidence>
<dbReference type="eggNOG" id="COG0545">
    <property type="taxonomic scope" value="Bacteria"/>
</dbReference>
<reference evidence="9 10" key="1">
    <citation type="submission" date="2013-09" db="EMBL/GenBank/DDBJ databases">
        <title>Genome sequencing of Arenimonas metalli.</title>
        <authorList>
            <person name="Chen F."/>
            <person name="Wang G."/>
        </authorList>
    </citation>
    <scope>NUCLEOTIDE SEQUENCE [LARGE SCALE GENOMIC DNA]</scope>
    <source>
        <strain evidence="9 10">CF5-1</strain>
    </source>
</reference>
<dbReference type="Gene3D" id="3.10.50.40">
    <property type="match status" value="1"/>
</dbReference>
<keyword evidence="3 5" id="KW-0697">Rotamase</keyword>
<evidence type="ECO:0000259" key="8">
    <source>
        <dbReference type="PROSITE" id="PS50059"/>
    </source>
</evidence>
<keyword evidence="7" id="KW-0732">Signal</keyword>
<evidence type="ECO:0000313" key="9">
    <source>
        <dbReference type="EMBL" id="KFN41662.1"/>
    </source>
</evidence>
<dbReference type="EMBL" id="AVCK01000063">
    <property type="protein sequence ID" value="KFN41662.1"/>
    <property type="molecule type" value="Genomic_DNA"/>
</dbReference>
<evidence type="ECO:0000256" key="5">
    <source>
        <dbReference type="PROSITE-ProRule" id="PRU00277"/>
    </source>
</evidence>
<keyword evidence="4 5" id="KW-0413">Isomerase</keyword>
<dbReference type="GO" id="GO:0003755">
    <property type="term" value="F:peptidyl-prolyl cis-trans isomerase activity"/>
    <property type="evidence" value="ECO:0007669"/>
    <property type="project" value="UniProtKB-UniRule"/>
</dbReference>
<keyword evidence="10" id="KW-1185">Reference proteome</keyword>
<dbReference type="Pfam" id="PF00254">
    <property type="entry name" value="FKBP_C"/>
    <property type="match status" value="1"/>
</dbReference>
<gene>
    <name evidence="9" type="ORF">N787_05165</name>
</gene>
<dbReference type="InterPro" id="IPR001179">
    <property type="entry name" value="PPIase_FKBP_dom"/>
</dbReference>
<comment type="catalytic activity">
    <reaction evidence="1 5 6">
        <text>[protein]-peptidylproline (omega=180) = [protein]-peptidylproline (omega=0)</text>
        <dbReference type="Rhea" id="RHEA:16237"/>
        <dbReference type="Rhea" id="RHEA-COMP:10747"/>
        <dbReference type="Rhea" id="RHEA-COMP:10748"/>
        <dbReference type="ChEBI" id="CHEBI:83833"/>
        <dbReference type="ChEBI" id="CHEBI:83834"/>
        <dbReference type="EC" id="5.2.1.8"/>
    </reaction>
</comment>
<dbReference type="Gene3D" id="1.10.287.460">
    <property type="entry name" value="Peptidyl-prolyl cis-trans isomerase, FKBP-type, N-terminal domain"/>
    <property type="match status" value="1"/>
</dbReference>
<comment type="caution">
    <text evidence="9">The sequence shown here is derived from an EMBL/GenBank/DDBJ whole genome shotgun (WGS) entry which is preliminary data.</text>
</comment>
<dbReference type="AlphaFoldDB" id="A0A091AR84"/>
<dbReference type="EC" id="5.2.1.8" evidence="6"/>
<feature type="signal peptide" evidence="7">
    <location>
        <begin position="1"/>
        <end position="22"/>
    </location>
</feature>
<organism evidence="9 10">
    <name type="scientific">Arenimonas metalli CF5-1</name>
    <dbReference type="NCBI Taxonomy" id="1384056"/>
    <lineage>
        <taxon>Bacteria</taxon>
        <taxon>Pseudomonadati</taxon>
        <taxon>Pseudomonadota</taxon>
        <taxon>Gammaproteobacteria</taxon>
        <taxon>Lysobacterales</taxon>
        <taxon>Lysobacteraceae</taxon>
        <taxon>Arenimonas</taxon>
    </lineage>
</organism>
<evidence type="ECO:0000313" key="10">
    <source>
        <dbReference type="Proteomes" id="UP000029393"/>
    </source>
</evidence>
<dbReference type="PANTHER" id="PTHR43811:SF23">
    <property type="entry name" value="FKBP-TYPE 22 KDA PEPTIDYL-PROLYL CIS-TRANS ISOMERASE"/>
    <property type="match status" value="1"/>
</dbReference>
<dbReference type="Proteomes" id="UP000029393">
    <property type="component" value="Unassembled WGS sequence"/>
</dbReference>
<sequence length="243" mass="25710">MKLRLLAASLAALGLGAGVAVAQTAPAPAQQQAPAPAPLDKAVLSYAVGYDQGAGLAQLGNDIDINAVIRAIQDGYAKKPAAYPQPQMEAQLAGLQQRMGAKMRAELETAARENRAKSEAFLAANRTKTGVVTLPSGVQYRIIETGTGPKPTANSTVQVHYRGSITTGQEFFNTYAQNNPNPQPASFELSQFPIEGGREAMMMMPTGSRWEVFVPPNKAFGDNPRPLGPGQALILDIKLVGIK</sequence>
<dbReference type="InterPro" id="IPR000774">
    <property type="entry name" value="PPIase_FKBP_N"/>
</dbReference>
<dbReference type="PROSITE" id="PS50059">
    <property type="entry name" value="FKBP_PPIASE"/>
    <property type="match status" value="1"/>
</dbReference>
<dbReference type="STRING" id="1384056.N787_05165"/>
<dbReference type="SUPFAM" id="SSF54534">
    <property type="entry name" value="FKBP-like"/>
    <property type="match status" value="1"/>
</dbReference>
<evidence type="ECO:0000256" key="6">
    <source>
        <dbReference type="RuleBase" id="RU003915"/>
    </source>
</evidence>
<dbReference type="OrthoDB" id="9814548at2"/>
<dbReference type="InterPro" id="IPR036944">
    <property type="entry name" value="PPIase_FKBP_N_sf"/>
</dbReference>
<dbReference type="PATRIC" id="fig|1384056.3.peg.2547"/>
<accession>A0A091AR84</accession>
<feature type="domain" description="PPIase FKBP-type" evidence="8">
    <location>
        <begin position="154"/>
        <end position="243"/>
    </location>
</feature>
<name>A0A091AR84_9GAMM</name>
<comment type="similarity">
    <text evidence="2 6">Belongs to the FKBP-type PPIase family.</text>
</comment>
<feature type="chain" id="PRO_5001870457" description="Peptidyl-prolyl cis-trans isomerase" evidence="7">
    <location>
        <begin position="23"/>
        <end position="243"/>
    </location>
</feature>